<feature type="region of interest" description="Disordered" evidence="1">
    <location>
        <begin position="1"/>
        <end position="185"/>
    </location>
</feature>
<feature type="compositionally biased region" description="Pro residues" evidence="1">
    <location>
        <begin position="1"/>
        <end position="20"/>
    </location>
</feature>
<dbReference type="Proteomes" id="UP001298593">
    <property type="component" value="Unassembled WGS sequence"/>
</dbReference>
<keyword evidence="3" id="KW-1185">Reference proteome</keyword>
<feature type="compositionally biased region" description="Pro residues" evidence="1">
    <location>
        <begin position="119"/>
        <end position="136"/>
    </location>
</feature>
<feature type="non-terminal residue" evidence="2">
    <location>
        <position position="1"/>
    </location>
</feature>
<sequence>APVPPPPPAPTPVPPPPAPAWQPVGAEGEWLPSGAPGSNWSPDLPDASGESGRHGATESRHSEDQPVGAHAAGAPDHSAEAPSRHGRHSGPVAPEGGRRRRADSRHSADAAGNQAQPAPVEPPPPAPAPTPEPAPESTPAASRHSSGAETSADGEPSTGGQSVADLLARLQPVPTEGRRRRRRED</sequence>
<feature type="compositionally biased region" description="Basic and acidic residues" evidence="1">
    <location>
        <begin position="51"/>
        <end position="64"/>
    </location>
</feature>
<evidence type="ECO:0008006" key="4">
    <source>
        <dbReference type="Google" id="ProtNLM"/>
    </source>
</evidence>
<evidence type="ECO:0000313" key="2">
    <source>
        <dbReference type="EMBL" id="MEB3030483.1"/>
    </source>
</evidence>
<dbReference type="EMBL" id="JAYJJU010000001">
    <property type="protein sequence ID" value="MEB3030483.1"/>
    <property type="molecule type" value="Genomic_DNA"/>
</dbReference>
<organism evidence="2 3">
    <name type="scientific">[Mycobacterium] nativiensis</name>
    <dbReference type="NCBI Taxonomy" id="2855503"/>
    <lineage>
        <taxon>Bacteria</taxon>
        <taxon>Bacillati</taxon>
        <taxon>Actinomycetota</taxon>
        <taxon>Actinomycetes</taxon>
        <taxon>Mycobacteriales</taxon>
        <taxon>Mycobacteriaceae</taxon>
        <taxon>Mycolicibacter</taxon>
    </lineage>
</organism>
<evidence type="ECO:0000313" key="3">
    <source>
        <dbReference type="Proteomes" id="UP001298593"/>
    </source>
</evidence>
<comment type="caution">
    <text evidence="2">The sequence shown here is derived from an EMBL/GenBank/DDBJ whole genome shotgun (WGS) entry which is preliminary data.</text>
</comment>
<feature type="compositionally biased region" description="Low complexity" evidence="1">
    <location>
        <begin position="109"/>
        <end position="118"/>
    </location>
</feature>
<evidence type="ECO:0000256" key="1">
    <source>
        <dbReference type="SAM" id="MobiDB-lite"/>
    </source>
</evidence>
<name>A0ABU5XRC3_9MYCO</name>
<protein>
    <recommendedName>
        <fullName evidence="4">Histidine kinase</fullName>
    </recommendedName>
</protein>
<gene>
    <name evidence="2" type="ORF">KV113_02840</name>
</gene>
<accession>A0ABU5XRC3</accession>
<reference evidence="2 3" key="1">
    <citation type="submission" date="2023-12" db="EMBL/GenBank/DDBJ databases">
        <title>Description of new species of Mycobacterium terrae complex isolated from sewage at the Sao Paulo Zoological Park Foundation in Brazil.</title>
        <authorList>
            <person name="Romagnoli C.L."/>
            <person name="Conceicao E.C."/>
            <person name="Machado E."/>
            <person name="Barreto L.B.P.F."/>
            <person name="Sharma A."/>
            <person name="Silva N.M."/>
            <person name="Marques L.E."/>
            <person name="Juliana M.A."/>
            <person name="Lourenco M.C.S."/>
            <person name="Digiampietri L.A."/>
            <person name="Suffys P.N."/>
            <person name="Viana-Niero C."/>
        </authorList>
    </citation>
    <scope>NUCLEOTIDE SEQUENCE [LARGE SCALE GENOMIC DNA]</scope>
    <source>
        <strain evidence="2 3">MYC340</strain>
    </source>
</reference>
<proteinExistence type="predicted"/>